<sequence>MNTDRFFELFFKELEDNKNLYPYYKLTEGDLKHQAFRKAYFQQRLRFIDENIDKTKDNKIFDCGCGYGTTAIFLAMQGVSTYGVTLEFYYKELENRRKYWKEYGDTSLFECKYDDLFDLQLLDNSFDYIILQDTLHHLEPLKNSLELFYRILKPKGKIILVEENGNCLPQVFKLYLQRGNKRVIDYYDEVLGKSLQMGNENIRSQKAWKKLFEASGFSAKDDKTEYIRLFPPFLYNSSNSSNLIQRESRIAKSYPIIKEYVFFGLNMIFEKN</sequence>
<dbReference type="Gene3D" id="3.40.50.150">
    <property type="entry name" value="Vaccinia Virus protein VP39"/>
    <property type="match status" value="1"/>
</dbReference>
<proteinExistence type="predicted"/>
<dbReference type="GO" id="GO:0008757">
    <property type="term" value="F:S-adenosylmethionine-dependent methyltransferase activity"/>
    <property type="evidence" value="ECO:0007669"/>
    <property type="project" value="InterPro"/>
</dbReference>
<accession>A0A644TSV5</accession>
<dbReference type="SUPFAM" id="SSF53335">
    <property type="entry name" value="S-adenosyl-L-methionine-dependent methyltransferases"/>
    <property type="match status" value="1"/>
</dbReference>
<organism evidence="2">
    <name type="scientific">bioreactor metagenome</name>
    <dbReference type="NCBI Taxonomy" id="1076179"/>
    <lineage>
        <taxon>unclassified sequences</taxon>
        <taxon>metagenomes</taxon>
        <taxon>ecological metagenomes</taxon>
    </lineage>
</organism>
<dbReference type="InterPro" id="IPR029063">
    <property type="entry name" value="SAM-dependent_MTases_sf"/>
</dbReference>
<dbReference type="EMBL" id="VSSQ01000050">
    <property type="protein sequence ID" value="MPL70044.1"/>
    <property type="molecule type" value="Genomic_DNA"/>
</dbReference>
<reference evidence="2" key="1">
    <citation type="submission" date="2019-08" db="EMBL/GenBank/DDBJ databases">
        <authorList>
            <person name="Kucharzyk K."/>
            <person name="Murdoch R.W."/>
            <person name="Higgins S."/>
            <person name="Loffler F."/>
        </authorList>
    </citation>
    <scope>NUCLEOTIDE SEQUENCE</scope>
</reference>
<dbReference type="Pfam" id="PF08241">
    <property type="entry name" value="Methyltransf_11"/>
    <property type="match status" value="1"/>
</dbReference>
<dbReference type="CDD" id="cd02440">
    <property type="entry name" value="AdoMet_MTases"/>
    <property type="match status" value="1"/>
</dbReference>
<gene>
    <name evidence="2" type="ORF">SDC9_15795</name>
</gene>
<feature type="domain" description="Methyltransferase type 11" evidence="1">
    <location>
        <begin position="62"/>
        <end position="160"/>
    </location>
</feature>
<name>A0A644TSV5_9ZZZZ</name>
<evidence type="ECO:0000313" key="2">
    <source>
        <dbReference type="EMBL" id="MPL70044.1"/>
    </source>
</evidence>
<dbReference type="PANTHER" id="PTHR43591:SF110">
    <property type="entry name" value="RHODANESE DOMAIN-CONTAINING PROTEIN"/>
    <property type="match status" value="1"/>
</dbReference>
<comment type="caution">
    <text evidence="2">The sequence shown here is derived from an EMBL/GenBank/DDBJ whole genome shotgun (WGS) entry which is preliminary data.</text>
</comment>
<evidence type="ECO:0000259" key="1">
    <source>
        <dbReference type="Pfam" id="PF08241"/>
    </source>
</evidence>
<dbReference type="PANTHER" id="PTHR43591">
    <property type="entry name" value="METHYLTRANSFERASE"/>
    <property type="match status" value="1"/>
</dbReference>
<protein>
    <recommendedName>
        <fullName evidence="1">Methyltransferase type 11 domain-containing protein</fullName>
    </recommendedName>
</protein>
<dbReference type="InterPro" id="IPR013216">
    <property type="entry name" value="Methyltransf_11"/>
</dbReference>
<dbReference type="AlphaFoldDB" id="A0A644TSV5"/>